<keyword evidence="2" id="KW-0808">Transferase</keyword>
<sequence>MGVYGVNIEKETLEYYNINANEFAEQTQKVDFSSIQKKFIDLLNPTSLILDFGCGAGRDTKFFVEAGYEVEAWDGSPELCQIASEYSGVKVENKLFNELQEKEKYDGIWACSSILHLQLPELKDVLGRIVMALKHGGIFYTSFKYGNFEGNRNGRYFTDMTENTFAALLQDYSQIEIIDSWRTGDVRPGRESEQWLNLIMRRK</sequence>
<organism evidence="4 5">
    <name type="scientific">Anaerovibrio lipolyticus</name>
    <dbReference type="NCBI Taxonomy" id="82374"/>
    <lineage>
        <taxon>Bacteria</taxon>
        <taxon>Bacillati</taxon>
        <taxon>Bacillota</taxon>
        <taxon>Negativicutes</taxon>
        <taxon>Selenomonadales</taxon>
        <taxon>Selenomonadaceae</taxon>
        <taxon>Anaerovibrio</taxon>
    </lineage>
</organism>
<dbReference type="InterPro" id="IPR041698">
    <property type="entry name" value="Methyltransf_25"/>
</dbReference>
<dbReference type="Proteomes" id="UP000030993">
    <property type="component" value="Unassembled WGS sequence"/>
</dbReference>
<dbReference type="EMBL" id="JSCE01000265">
    <property type="protein sequence ID" value="KHM45072.1"/>
    <property type="molecule type" value="Genomic_DNA"/>
</dbReference>
<keyword evidence="5" id="KW-1185">Reference proteome</keyword>
<dbReference type="AlphaFoldDB" id="A0A0B2JGU4"/>
<dbReference type="Gene3D" id="3.40.50.150">
    <property type="entry name" value="Vaccinia Virus protein VP39"/>
    <property type="match status" value="1"/>
</dbReference>
<dbReference type="CDD" id="cd02440">
    <property type="entry name" value="AdoMet_MTases"/>
    <property type="match status" value="1"/>
</dbReference>
<dbReference type="Pfam" id="PF13649">
    <property type="entry name" value="Methyltransf_25"/>
    <property type="match status" value="1"/>
</dbReference>
<keyword evidence="1" id="KW-0489">Methyltransferase</keyword>
<evidence type="ECO:0000259" key="3">
    <source>
        <dbReference type="Pfam" id="PF13649"/>
    </source>
</evidence>
<gene>
    <name evidence="4" type="ORF">NZ47_14005</name>
</gene>
<dbReference type="InterPro" id="IPR029063">
    <property type="entry name" value="SAM-dependent_MTases_sf"/>
</dbReference>
<evidence type="ECO:0000313" key="5">
    <source>
        <dbReference type="Proteomes" id="UP000030993"/>
    </source>
</evidence>
<protein>
    <submittedName>
        <fullName evidence="4">Tellurite resistance protein</fullName>
    </submittedName>
</protein>
<reference evidence="4 5" key="1">
    <citation type="journal article" date="2013" name="PLoS ONE">
        <title>Identification and characterization of three novel lipases belonging to families II and V from Anaerovibrio lipolyticus 5ST.</title>
        <authorList>
            <person name="Prive F."/>
            <person name="Kaderbhai N.N."/>
            <person name="Girdwood S."/>
            <person name="Worgan H.J."/>
            <person name="Pinloche E."/>
            <person name="Scollan N.D."/>
            <person name="Huws S.A."/>
            <person name="Newbold C.J."/>
        </authorList>
    </citation>
    <scope>NUCLEOTIDE SEQUENCE [LARGE SCALE GENOMIC DNA]</scope>
    <source>
        <strain evidence="4 5">5S</strain>
    </source>
</reference>
<dbReference type="PANTHER" id="PTHR43861">
    <property type="entry name" value="TRANS-ACONITATE 2-METHYLTRANSFERASE-RELATED"/>
    <property type="match status" value="1"/>
</dbReference>
<comment type="caution">
    <text evidence="4">The sequence shown here is derived from an EMBL/GenBank/DDBJ whole genome shotgun (WGS) entry which is preliminary data.</text>
</comment>
<dbReference type="GO" id="GO:0008168">
    <property type="term" value="F:methyltransferase activity"/>
    <property type="evidence" value="ECO:0007669"/>
    <property type="project" value="UniProtKB-KW"/>
</dbReference>
<dbReference type="GO" id="GO:0032259">
    <property type="term" value="P:methylation"/>
    <property type="evidence" value="ECO:0007669"/>
    <property type="project" value="UniProtKB-KW"/>
</dbReference>
<evidence type="ECO:0000256" key="1">
    <source>
        <dbReference type="ARBA" id="ARBA00022603"/>
    </source>
</evidence>
<dbReference type="STRING" id="82374.NZ47_14005"/>
<feature type="domain" description="Methyltransferase" evidence="3">
    <location>
        <begin position="49"/>
        <end position="137"/>
    </location>
</feature>
<proteinExistence type="predicted"/>
<evidence type="ECO:0000256" key="2">
    <source>
        <dbReference type="ARBA" id="ARBA00022679"/>
    </source>
</evidence>
<dbReference type="PANTHER" id="PTHR43861:SF1">
    <property type="entry name" value="TRANS-ACONITATE 2-METHYLTRANSFERASE"/>
    <property type="match status" value="1"/>
</dbReference>
<accession>A0A0B2JGU4</accession>
<dbReference type="SUPFAM" id="SSF53335">
    <property type="entry name" value="S-adenosyl-L-methionine-dependent methyltransferases"/>
    <property type="match status" value="1"/>
</dbReference>
<evidence type="ECO:0000313" key="4">
    <source>
        <dbReference type="EMBL" id="KHM45072.1"/>
    </source>
</evidence>
<name>A0A0B2JGU4_9FIRM</name>